<dbReference type="EMBL" id="CP044426">
    <property type="protein sequence ID" value="QFG37645.1"/>
    <property type="molecule type" value="Genomic_DNA"/>
</dbReference>
<proteinExistence type="predicted"/>
<dbReference type="EMBL" id="RBLI01000001">
    <property type="protein sequence ID" value="RKS51895.1"/>
    <property type="molecule type" value="Genomic_DNA"/>
</dbReference>
<dbReference type="InterPro" id="IPR002789">
    <property type="entry name" value="HerA_central"/>
</dbReference>
<evidence type="ECO:0000259" key="2">
    <source>
        <dbReference type="Pfam" id="PF01935"/>
    </source>
</evidence>
<dbReference type="RefSeq" id="WP_147427889.1">
    <property type="nucleotide sequence ID" value="NZ_CP044426.1"/>
</dbReference>
<evidence type="ECO:0000313" key="4">
    <source>
        <dbReference type="EMBL" id="RKS51895.1"/>
    </source>
</evidence>
<protein>
    <submittedName>
        <fullName evidence="3">ATP-binding protein</fullName>
    </submittedName>
</protein>
<evidence type="ECO:0000313" key="5">
    <source>
        <dbReference type="Proteomes" id="UP000273626"/>
    </source>
</evidence>
<feature type="domain" description="Helicase HerA central" evidence="2">
    <location>
        <begin position="156"/>
        <end position="299"/>
    </location>
</feature>
<name>A0AAE6NWL4_PARPN</name>
<sequence>MTTPIESIAGLVIGAVESVSPDEIRILLELDAPQATALNTGTPAAFPRLNGYVLIPNEAGATVAYISWIGIERSPYPKRSGLKDFGLIDLPFPLRKMCVSPVGTLTSRRDRASKQTVYELSRGVAAFPSVGDQVLMPTPEQVEAIVGAKESDRRVRIGTSALASSAEIKVDPDKLFGRHLAVLGNTGSGKSCTVAGLLRWSLDAGAKAMSDAGRKGHPNARFIVLDPNGEYAKAFADRKDQLRLFRVPPVVGSERELDVPAWLWSGHEWTAVAYAQPGAQRPLLLRGIRELKSGHHEDVPREATIKRHLLVSSGRITAMLNMGSTAFAGAVGPRFDCARLLGGIGEDSAHFAASVDDPAMTLLQTLSATITEIVDSRRSGPTYFNDFLVSDLESARDAIAVVTDALPDIVGAAAAISEDAPVPFDVSLLAEHLDHLAAEQGGNFAAFISTLGLRIRSMLADQRLGSVIGKAPPTSFEEWLKSYIGDDGARNGPLAVVDLSLVPSEVVHVVVAVLARVIFESLQRYRRLHAEGLSLPTVLVLEEAHTFIRRGKDDDGPASSPNQLCREIFERIAREGRKFGLGLVLSSQRPSELSPTVLAQCNTFILHRIVNDSDQNLVARLVPDNVGGLLRDLPSLPSKQAILLGWATPIPVLVEIDELAKEHQPQSADPDFWDVWTGANKREVDWHQIAGHWTAPIEGDAQSMEPPTASTEGAVPMDNSSSPDLDDEIPF</sequence>
<dbReference type="Pfam" id="PF01935">
    <property type="entry name" value="DUF87"/>
    <property type="match status" value="1"/>
</dbReference>
<dbReference type="Proteomes" id="UP000273626">
    <property type="component" value="Unassembled WGS sequence"/>
</dbReference>
<reference evidence="3 6" key="2">
    <citation type="submission" date="2019-01" db="EMBL/GenBank/DDBJ databases">
        <title>Complete Genome Sequence and Annotation of the Paracoccus pantotrophus type strain DSM 2944.</title>
        <authorList>
            <person name="Bockwoldt J.A."/>
            <person name="Zimmermann M."/>
            <person name="Tiso T."/>
            <person name="Blank L.M."/>
        </authorList>
    </citation>
    <scope>NUCLEOTIDE SEQUENCE [LARGE SCALE GENOMIC DNA]</scope>
    <source>
        <strain evidence="3 6">DSM 2944</strain>
    </source>
</reference>
<feature type="region of interest" description="Disordered" evidence="1">
    <location>
        <begin position="696"/>
        <end position="731"/>
    </location>
</feature>
<dbReference type="GO" id="GO:0005524">
    <property type="term" value="F:ATP binding"/>
    <property type="evidence" value="ECO:0007669"/>
    <property type="project" value="UniProtKB-KW"/>
</dbReference>
<dbReference type="GeneID" id="51372126"/>
<keyword evidence="5" id="KW-1185">Reference proteome</keyword>
<dbReference type="KEGG" id="ppan:ESD82_16170"/>
<dbReference type="InterPro" id="IPR008571">
    <property type="entry name" value="HerA-like"/>
</dbReference>
<keyword evidence="3" id="KW-0067">ATP-binding</keyword>
<dbReference type="PANTHER" id="PTHR42957">
    <property type="entry name" value="HELICASE MJ1565-RELATED"/>
    <property type="match status" value="1"/>
</dbReference>
<evidence type="ECO:0000313" key="3">
    <source>
        <dbReference type="EMBL" id="QFG37645.1"/>
    </source>
</evidence>
<evidence type="ECO:0000256" key="1">
    <source>
        <dbReference type="SAM" id="MobiDB-lite"/>
    </source>
</evidence>
<accession>A0AAE6NWL4</accession>
<dbReference type="Gene3D" id="3.40.50.300">
    <property type="entry name" value="P-loop containing nucleotide triphosphate hydrolases"/>
    <property type="match status" value="2"/>
</dbReference>
<organism evidence="3 6">
    <name type="scientific">Paracoccus pantotrophus</name>
    <name type="common">Thiosphaera pantotropha</name>
    <dbReference type="NCBI Taxonomy" id="82367"/>
    <lineage>
        <taxon>Bacteria</taxon>
        <taxon>Pseudomonadati</taxon>
        <taxon>Pseudomonadota</taxon>
        <taxon>Alphaproteobacteria</taxon>
        <taxon>Rhodobacterales</taxon>
        <taxon>Paracoccaceae</taxon>
        <taxon>Paracoccus</taxon>
    </lineage>
</organism>
<dbReference type="SUPFAM" id="SSF52540">
    <property type="entry name" value="P-loop containing nucleoside triphosphate hydrolases"/>
    <property type="match status" value="1"/>
</dbReference>
<keyword evidence="3" id="KW-0547">Nucleotide-binding</keyword>
<evidence type="ECO:0000313" key="6">
    <source>
        <dbReference type="Proteomes" id="UP000326453"/>
    </source>
</evidence>
<dbReference type="Proteomes" id="UP000326453">
    <property type="component" value="Chromosome 1"/>
</dbReference>
<gene>
    <name evidence="4" type="ORF">BDE18_1176</name>
    <name evidence="3" type="ORF">ESD82_16170</name>
</gene>
<dbReference type="InterPro" id="IPR027417">
    <property type="entry name" value="P-loop_NTPase"/>
</dbReference>
<dbReference type="AlphaFoldDB" id="A0AAE6NWL4"/>
<dbReference type="PANTHER" id="PTHR42957:SF1">
    <property type="entry name" value="HELICASE MJ1565-RELATED"/>
    <property type="match status" value="1"/>
</dbReference>
<reference evidence="4 5" key="1">
    <citation type="submission" date="2018-10" db="EMBL/GenBank/DDBJ databases">
        <title>Genomic Encyclopedia of Archaeal and Bacterial Type Strains, Phase II (KMG-II): from individual species to whole genera.</title>
        <authorList>
            <person name="Goeker M."/>
        </authorList>
    </citation>
    <scope>NUCLEOTIDE SEQUENCE [LARGE SCALE GENOMIC DNA]</scope>
    <source>
        <strain evidence="5">ATCC 35512 / DSM 2944 / CIP 106514 / LMD 82.5 / NBRC 102493 / NCCB 82005 / GB17</strain>
        <strain evidence="4">DSM 2944</strain>
    </source>
</reference>